<accession>A0A3N0Y039</accession>
<dbReference type="OrthoDB" id="691673at2759"/>
<reference evidence="3 4" key="1">
    <citation type="submission" date="2018-10" db="EMBL/GenBank/DDBJ databases">
        <title>Genome assembly for a Yunnan-Guizhou Plateau 3E fish, Anabarilius grahami (Regan), and its evolutionary and genetic applications.</title>
        <authorList>
            <person name="Jiang W."/>
        </authorList>
    </citation>
    <scope>NUCLEOTIDE SEQUENCE [LARGE SCALE GENOMIC DNA]</scope>
    <source>
        <strain evidence="3">AG-KIZ</strain>
        <tissue evidence="3">Muscle</tissue>
    </source>
</reference>
<feature type="compositionally biased region" description="Polar residues" evidence="1">
    <location>
        <begin position="236"/>
        <end position="258"/>
    </location>
</feature>
<proteinExistence type="predicted"/>
<dbReference type="Pfam" id="PF13837">
    <property type="entry name" value="Myb_DNA-bind_4"/>
    <property type="match status" value="1"/>
</dbReference>
<name>A0A3N0Y039_ANAGA</name>
<evidence type="ECO:0000313" key="3">
    <source>
        <dbReference type="EMBL" id="ROK74122.1"/>
    </source>
</evidence>
<feature type="region of interest" description="Disordered" evidence="1">
    <location>
        <begin position="217"/>
        <end position="265"/>
    </location>
</feature>
<dbReference type="EMBL" id="RJVU01055763">
    <property type="protein sequence ID" value="ROK74122.1"/>
    <property type="molecule type" value="Genomic_DNA"/>
</dbReference>
<dbReference type="PANTHER" id="PTHR47595">
    <property type="entry name" value="HEAT SHOCK 70 KDA PROTEIN 14"/>
    <property type="match status" value="1"/>
</dbReference>
<protein>
    <recommendedName>
        <fullName evidence="2">Myb/SANT-like DNA-binding domain-containing protein</fullName>
    </recommendedName>
</protein>
<evidence type="ECO:0000259" key="2">
    <source>
        <dbReference type="Pfam" id="PF13837"/>
    </source>
</evidence>
<comment type="caution">
    <text evidence="3">The sequence shown here is derived from an EMBL/GenBank/DDBJ whole genome shotgun (WGS) entry which is preliminary data.</text>
</comment>
<sequence length="265" mass="30054">MLEKTHKNAEVFKMFSGFNRSVEQCRIKVKKLRQQYIKVRDVLRRSGSSGDEKEKFLWYDEMDQILGTRPTSSPVNIIESFEESTETTTDESSELNNTEKSSTADNEESGGAGSTEDSGESMQEQAIPMIYGRKRKAKSDRLDLQTFLHHQRELLKEFQDSEHNLQQHEMEAFEKCMKASQEAEESRFQALQAQQQATNNMFFQLMGTLISAVCQDKSKGPPQSYLSPPPGGPVMPTTSVSVPQSNLTPVNLQPQQSIPVHHYVK</sequence>
<feature type="compositionally biased region" description="Acidic residues" evidence="1">
    <location>
        <begin position="82"/>
        <end position="93"/>
    </location>
</feature>
<evidence type="ECO:0000256" key="1">
    <source>
        <dbReference type="SAM" id="MobiDB-lite"/>
    </source>
</evidence>
<dbReference type="PANTHER" id="PTHR47595:SF1">
    <property type="entry name" value="MYB_SANT-LIKE DNA-BINDING DOMAIN-CONTAINING PROTEIN"/>
    <property type="match status" value="1"/>
</dbReference>
<gene>
    <name evidence="3" type="ORF">DPX16_22263</name>
</gene>
<keyword evidence="4" id="KW-1185">Reference proteome</keyword>
<evidence type="ECO:0000313" key="4">
    <source>
        <dbReference type="Proteomes" id="UP000281406"/>
    </source>
</evidence>
<organism evidence="3 4">
    <name type="scientific">Anabarilius grahami</name>
    <name type="common">Kanglang fish</name>
    <name type="synonym">Barilius grahami</name>
    <dbReference type="NCBI Taxonomy" id="495550"/>
    <lineage>
        <taxon>Eukaryota</taxon>
        <taxon>Metazoa</taxon>
        <taxon>Chordata</taxon>
        <taxon>Craniata</taxon>
        <taxon>Vertebrata</taxon>
        <taxon>Euteleostomi</taxon>
        <taxon>Actinopterygii</taxon>
        <taxon>Neopterygii</taxon>
        <taxon>Teleostei</taxon>
        <taxon>Ostariophysi</taxon>
        <taxon>Cypriniformes</taxon>
        <taxon>Xenocyprididae</taxon>
        <taxon>Xenocypridinae</taxon>
        <taxon>Xenocypridinae incertae sedis</taxon>
        <taxon>Anabarilius</taxon>
    </lineage>
</organism>
<feature type="domain" description="Myb/SANT-like DNA-binding" evidence="2">
    <location>
        <begin position="16"/>
        <end position="65"/>
    </location>
</feature>
<dbReference type="AlphaFoldDB" id="A0A3N0Y039"/>
<feature type="region of interest" description="Disordered" evidence="1">
    <location>
        <begin position="82"/>
        <end position="123"/>
    </location>
</feature>
<dbReference type="Proteomes" id="UP000281406">
    <property type="component" value="Unassembled WGS sequence"/>
</dbReference>
<dbReference type="InterPro" id="IPR044822">
    <property type="entry name" value="Myb_DNA-bind_4"/>
</dbReference>
<feature type="compositionally biased region" description="Polar residues" evidence="1">
    <location>
        <begin position="95"/>
        <end position="104"/>
    </location>
</feature>